<name>A0A4Z2FPW0_9TELE</name>
<proteinExistence type="predicted"/>
<sequence>MSSGEDATRRVGAPEPAARLAPGQRVRRALLDGLAHGQQAQAPDAEEPRARVPGQDPPLQRGTFVVKRLKLQRLRQQSPVQPVKREKERGMTDEAKDKARPGTERHNGQWRQLWFSRGRVR</sequence>
<evidence type="ECO:0000313" key="3">
    <source>
        <dbReference type="Proteomes" id="UP000314294"/>
    </source>
</evidence>
<feature type="region of interest" description="Disordered" evidence="1">
    <location>
        <begin position="1"/>
        <end position="121"/>
    </location>
</feature>
<evidence type="ECO:0000313" key="2">
    <source>
        <dbReference type="EMBL" id="TNN42910.1"/>
    </source>
</evidence>
<keyword evidence="3" id="KW-1185">Reference proteome</keyword>
<dbReference type="AlphaFoldDB" id="A0A4Z2FPW0"/>
<dbReference type="Proteomes" id="UP000314294">
    <property type="component" value="Unassembled WGS sequence"/>
</dbReference>
<organism evidence="2 3">
    <name type="scientific">Liparis tanakae</name>
    <name type="common">Tanaka's snailfish</name>
    <dbReference type="NCBI Taxonomy" id="230148"/>
    <lineage>
        <taxon>Eukaryota</taxon>
        <taxon>Metazoa</taxon>
        <taxon>Chordata</taxon>
        <taxon>Craniata</taxon>
        <taxon>Vertebrata</taxon>
        <taxon>Euteleostomi</taxon>
        <taxon>Actinopterygii</taxon>
        <taxon>Neopterygii</taxon>
        <taxon>Teleostei</taxon>
        <taxon>Neoteleostei</taxon>
        <taxon>Acanthomorphata</taxon>
        <taxon>Eupercaria</taxon>
        <taxon>Perciformes</taxon>
        <taxon>Cottioidei</taxon>
        <taxon>Cottales</taxon>
        <taxon>Liparidae</taxon>
        <taxon>Liparis</taxon>
    </lineage>
</organism>
<dbReference type="EMBL" id="SRLO01001004">
    <property type="protein sequence ID" value="TNN42910.1"/>
    <property type="molecule type" value="Genomic_DNA"/>
</dbReference>
<reference evidence="2 3" key="1">
    <citation type="submission" date="2019-03" db="EMBL/GenBank/DDBJ databases">
        <title>First draft genome of Liparis tanakae, snailfish: a comprehensive survey of snailfish specific genes.</title>
        <authorList>
            <person name="Kim W."/>
            <person name="Song I."/>
            <person name="Jeong J.-H."/>
            <person name="Kim D."/>
            <person name="Kim S."/>
            <person name="Ryu S."/>
            <person name="Song J.Y."/>
            <person name="Lee S.K."/>
        </authorList>
    </citation>
    <scope>NUCLEOTIDE SEQUENCE [LARGE SCALE GENOMIC DNA]</scope>
    <source>
        <tissue evidence="2">Muscle</tissue>
    </source>
</reference>
<accession>A0A4Z2FPW0</accession>
<feature type="compositionally biased region" description="Basic and acidic residues" evidence="1">
    <location>
        <begin position="83"/>
        <end position="107"/>
    </location>
</feature>
<protein>
    <submittedName>
        <fullName evidence="2">Uncharacterized protein</fullName>
    </submittedName>
</protein>
<evidence type="ECO:0000256" key="1">
    <source>
        <dbReference type="SAM" id="MobiDB-lite"/>
    </source>
</evidence>
<gene>
    <name evidence="2" type="ORF">EYF80_046913</name>
</gene>
<comment type="caution">
    <text evidence="2">The sequence shown here is derived from an EMBL/GenBank/DDBJ whole genome shotgun (WGS) entry which is preliminary data.</text>
</comment>